<protein>
    <recommendedName>
        <fullName evidence="3">DUF945 domain-containing protein</fullName>
    </recommendedName>
</protein>
<organism evidence="1 2">
    <name type="scientific">Vibrio marisflavi CECT 7928</name>
    <dbReference type="NCBI Taxonomy" id="634439"/>
    <lineage>
        <taxon>Bacteria</taxon>
        <taxon>Pseudomonadati</taxon>
        <taxon>Pseudomonadota</taxon>
        <taxon>Gammaproteobacteria</taxon>
        <taxon>Vibrionales</taxon>
        <taxon>Vibrionaceae</taxon>
        <taxon>Vibrio</taxon>
    </lineage>
</organism>
<evidence type="ECO:0000313" key="1">
    <source>
        <dbReference type="EMBL" id="CAH0539497.1"/>
    </source>
</evidence>
<comment type="caution">
    <text evidence="1">The sequence shown here is derived from an EMBL/GenBank/DDBJ whole genome shotgun (WGS) entry which is preliminary data.</text>
</comment>
<name>A0ABN8E2S4_9VIBR</name>
<reference evidence="1" key="1">
    <citation type="submission" date="2021-11" db="EMBL/GenBank/DDBJ databases">
        <authorList>
            <person name="Rodrigo-Torres L."/>
            <person name="Arahal R. D."/>
            <person name="Lucena T."/>
        </authorList>
    </citation>
    <scope>NUCLEOTIDE SEQUENCE</scope>
    <source>
        <strain evidence="1">CECT 7928</strain>
    </source>
</reference>
<sequence length="430" mass="46909">MSRLKVYGAVGGAVALVLIWPLAVGKIGQDAITKLVDNANSSAVSAKVVSYDRGYLSSVVKTEFTVKDPALIQQLKADDIPTSFYVTSDITHGLYSLTAHSKLDDSSKLPLTMDSTTQLNGSTKYKIDLGNWQVTSNNSKEKFTVSTSPSYLSGSIAMSGEATYKLNVPSIELDFASKEKLLISNLTGEGQGKRESGFWLGSHTLKVGKVNADDEKGNSVFSLEGAQYKFNSKLTEKQTRVESHNVLSVEKVKTTDGGNVTDLVFDATLGDIDKQSFGDLMALFQNNQELSQADLEKAIPYVNTLFSKGFYLSIDDFSMKVGEGKFKSDWKFTIPAGTDNVTHNPAVIMTALKGHINSDFSNELVKEYPFMKQTIDGALASKMVQQTQDGYELKAKIEQGNVVFEGGQKIPLMSLFLSGMIQQQSHNHAH</sequence>
<dbReference type="RefSeq" id="WP_237361499.1">
    <property type="nucleotide sequence ID" value="NZ_CAKLDM010000002.1"/>
</dbReference>
<dbReference type="InterPro" id="IPR010352">
    <property type="entry name" value="DUF945"/>
</dbReference>
<proteinExistence type="predicted"/>
<dbReference type="Pfam" id="PF06097">
    <property type="entry name" value="DUF945"/>
    <property type="match status" value="1"/>
</dbReference>
<evidence type="ECO:0008006" key="3">
    <source>
        <dbReference type="Google" id="ProtNLM"/>
    </source>
</evidence>
<gene>
    <name evidence="1" type="ORF">VMF7928_02193</name>
</gene>
<evidence type="ECO:0000313" key="2">
    <source>
        <dbReference type="Proteomes" id="UP000838748"/>
    </source>
</evidence>
<accession>A0ABN8E2S4</accession>
<dbReference type="Proteomes" id="UP000838748">
    <property type="component" value="Unassembled WGS sequence"/>
</dbReference>
<keyword evidence="2" id="KW-1185">Reference proteome</keyword>
<dbReference type="EMBL" id="CAKLDM010000002">
    <property type="protein sequence ID" value="CAH0539497.1"/>
    <property type="molecule type" value="Genomic_DNA"/>
</dbReference>